<evidence type="ECO:0000256" key="8">
    <source>
        <dbReference type="ARBA" id="ARBA00047559"/>
    </source>
</evidence>
<evidence type="ECO:0000256" key="5">
    <source>
        <dbReference type="ARBA" id="ARBA00022741"/>
    </source>
</evidence>
<reference evidence="14" key="1">
    <citation type="submission" date="2016-05" db="EMBL/GenBank/DDBJ databases">
        <title>Comparative genomics of biotechnologically important yeasts.</title>
        <authorList>
            <consortium name="DOE Joint Genome Institute"/>
            <person name="Riley R."/>
            <person name="Haridas S."/>
            <person name="Wolfe K.H."/>
            <person name="Lopes M.R."/>
            <person name="Hittinger C.T."/>
            <person name="Goker M."/>
            <person name="Salamov A."/>
            <person name="Wisecaver J."/>
            <person name="Long T.M."/>
            <person name="Aerts A.L."/>
            <person name="Barry K."/>
            <person name="Choi C."/>
            <person name="Clum A."/>
            <person name="Coughlan A.Y."/>
            <person name="Deshpande S."/>
            <person name="Douglass A.P."/>
            <person name="Hanson S.J."/>
            <person name="Klenk H.-P."/>
            <person name="Labutti K."/>
            <person name="Lapidus A."/>
            <person name="Lindquist E."/>
            <person name="Lipzen A."/>
            <person name="Meier-Kolthoff J.P."/>
            <person name="Ohm R.A."/>
            <person name="Otillar R.P."/>
            <person name="Pangilinan J."/>
            <person name="Peng Y."/>
            <person name="Rokas A."/>
            <person name="Rosa C.A."/>
            <person name="Scheuner C."/>
            <person name="Sibirny A.A."/>
            <person name="Slot J.C."/>
            <person name="Stielow J.B."/>
            <person name="Sun H."/>
            <person name="Kurtzman C.P."/>
            <person name="Blackwell M."/>
            <person name="Grigoriev I.V."/>
            <person name="Jeffries T.W."/>
        </authorList>
    </citation>
    <scope>NUCLEOTIDE SEQUENCE [LARGE SCALE GENOMIC DNA]</scope>
    <source>
        <strain evidence="14">NRRL Y-17324</strain>
    </source>
</reference>
<dbReference type="Proteomes" id="UP000094285">
    <property type="component" value="Unassembled WGS sequence"/>
</dbReference>
<feature type="compositionally biased region" description="Low complexity" evidence="11">
    <location>
        <begin position="967"/>
        <end position="981"/>
    </location>
</feature>
<evidence type="ECO:0000256" key="9">
    <source>
        <dbReference type="ARBA" id="ARBA00048329"/>
    </source>
</evidence>
<comment type="similarity">
    <text evidence="1">Belongs to the protein kinase superfamily. STE Ser/Thr protein kinase family. MAP kinase kinase kinase subfamily.</text>
</comment>
<evidence type="ECO:0000256" key="11">
    <source>
        <dbReference type="SAM" id="MobiDB-lite"/>
    </source>
</evidence>
<dbReference type="STRING" id="984487.A0A1E4SM40"/>
<gene>
    <name evidence="13" type="ORF">CANTADRAFT_25071</name>
</gene>
<dbReference type="EC" id="2.7.11.25" evidence="2"/>
<dbReference type="Pfam" id="PF00069">
    <property type="entry name" value="Pkinase"/>
    <property type="match status" value="1"/>
</dbReference>
<dbReference type="EMBL" id="KV453910">
    <property type="protein sequence ID" value="ODV80596.1"/>
    <property type="molecule type" value="Genomic_DNA"/>
</dbReference>
<evidence type="ECO:0000259" key="12">
    <source>
        <dbReference type="PROSITE" id="PS50011"/>
    </source>
</evidence>
<dbReference type="PROSITE" id="PS00107">
    <property type="entry name" value="PROTEIN_KINASE_ATP"/>
    <property type="match status" value="1"/>
</dbReference>
<feature type="compositionally biased region" description="Low complexity" evidence="11">
    <location>
        <begin position="266"/>
        <end position="283"/>
    </location>
</feature>
<dbReference type="RefSeq" id="XP_020065718.1">
    <property type="nucleotide sequence ID" value="XM_020207314.1"/>
</dbReference>
<feature type="domain" description="Protein kinase" evidence="12">
    <location>
        <begin position="1249"/>
        <end position="1450"/>
    </location>
</feature>
<dbReference type="OrthoDB" id="266718at2759"/>
<keyword evidence="7 10" id="KW-0067">ATP-binding</keyword>
<evidence type="ECO:0000256" key="1">
    <source>
        <dbReference type="ARBA" id="ARBA00006529"/>
    </source>
</evidence>
<feature type="region of interest" description="Disordered" evidence="11">
    <location>
        <begin position="1"/>
        <end position="21"/>
    </location>
</feature>
<comment type="catalytic activity">
    <reaction evidence="9">
        <text>L-seryl-[protein] + ATP = O-phospho-L-seryl-[protein] + ADP + H(+)</text>
        <dbReference type="Rhea" id="RHEA:17989"/>
        <dbReference type="Rhea" id="RHEA-COMP:9863"/>
        <dbReference type="Rhea" id="RHEA-COMP:11604"/>
        <dbReference type="ChEBI" id="CHEBI:15378"/>
        <dbReference type="ChEBI" id="CHEBI:29999"/>
        <dbReference type="ChEBI" id="CHEBI:30616"/>
        <dbReference type="ChEBI" id="CHEBI:83421"/>
        <dbReference type="ChEBI" id="CHEBI:456216"/>
        <dbReference type="EC" id="2.7.11.25"/>
    </reaction>
</comment>
<evidence type="ECO:0000256" key="6">
    <source>
        <dbReference type="ARBA" id="ARBA00022777"/>
    </source>
</evidence>
<evidence type="ECO:0000256" key="4">
    <source>
        <dbReference type="ARBA" id="ARBA00022679"/>
    </source>
</evidence>
<keyword evidence="4" id="KW-0808">Transferase</keyword>
<evidence type="ECO:0000256" key="10">
    <source>
        <dbReference type="PROSITE-ProRule" id="PRU10141"/>
    </source>
</evidence>
<feature type="region of interest" description="Disordered" evidence="11">
    <location>
        <begin position="453"/>
        <end position="513"/>
    </location>
</feature>
<keyword evidence="3" id="KW-0723">Serine/threonine-protein kinase</keyword>
<dbReference type="InterPro" id="IPR000719">
    <property type="entry name" value="Prot_kinase_dom"/>
</dbReference>
<feature type="compositionally biased region" description="Polar residues" evidence="11">
    <location>
        <begin position="490"/>
        <end position="512"/>
    </location>
</feature>
<protein>
    <recommendedName>
        <fullName evidence="2">mitogen-activated protein kinase kinase kinase</fullName>
        <ecNumber evidence="2">2.7.11.25</ecNumber>
    </recommendedName>
</protein>
<dbReference type="SMART" id="SM00220">
    <property type="entry name" value="S_TKc"/>
    <property type="match status" value="1"/>
</dbReference>
<dbReference type="SUPFAM" id="SSF47769">
    <property type="entry name" value="SAM/Pointed domain"/>
    <property type="match status" value="1"/>
</dbReference>
<dbReference type="PANTHER" id="PTHR11584">
    <property type="entry name" value="SERINE/THREONINE PROTEIN KINASE"/>
    <property type="match status" value="1"/>
</dbReference>
<feature type="region of interest" description="Disordered" evidence="11">
    <location>
        <begin position="107"/>
        <end position="138"/>
    </location>
</feature>
<evidence type="ECO:0000256" key="3">
    <source>
        <dbReference type="ARBA" id="ARBA00022527"/>
    </source>
</evidence>
<feature type="region of interest" description="Disordered" evidence="11">
    <location>
        <begin position="1021"/>
        <end position="1049"/>
    </location>
</feature>
<name>A0A1E4SM40_9ASCO</name>
<evidence type="ECO:0000313" key="14">
    <source>
        <dbReference type="Proteomes" id="UP000094285"/>
    </source>
</evidence>
<dbReference type="PANTHER" id="PTHR11584:SF369">
    <property type="entry name" value="MITOGEN-ACTIVATED PROTEIN KINASE KINASE KINASE 19-RELATED"/>
    <property type="match status" value="1"/>
</dbReference>
<proteinExistence type="inferred from homology"/>
<dbReference type="GeneID" id="30981451"/>
<feature type="compositionally biased region" description="Basic and acidic residues" evidence="11">
    <location>
        <begin position="129"/>
        <end position="138"/>
    </location>
</feature>
<comment type="catalytic activity">
    <reaction evidence="8">
        <text>L-threonyl-[protein] + ATP = O-phospho-L-threonyl-[protein] + ADP + H(+)</text>
        <dbReference type="Rhea" id="RHEA:46608"/>
        <dbReference type="Rhea" id="RHEA-COMP:11060"/>
        <dbReference type="Rhea" id="RHEA-COMP:11605"/>
        <dbReference type="ChEBI" id="CHEBI:15378"/>
        <dbReference type="ChEBI" id="CHEBI:30013"/>
        <dbReference type="ChEBI" id="CHEBI:30616"/>
        <dbReference type="ChEBI" id="CHEBI:61977"/>
        <dbReference type="ChEBI" id="CHEBI:456216"/>
        <dbReference type="EC" id="2.7.11.25"/>
    </reaction>
</comment>
<feature type="compositionally biased region" description="Polar residues" evidence="11">
    <location>
        <begin position="151"/>
        <end position="166"/>
    </location>
</feature>
<feature type="compositionally biased region" description="Basic and acidic residues" evidence="11">
    <location>
        <begin position="945"/>
        <end position="961"/>
    </location>
</feature>
<keyword evidence="5 10" id="KW-0547">Nucleotide-binding</keyword>
<dbReference type="GO" id="GO:0005524">
    <property type="term" value="F:ATP binding"/>
    <property type="evidence" value="ECO:0007669"/>
    <property type="project" value="UniProtKB-UniRule"/>
</dbReference>
<feature type="compositionally biased region" description="Basic residues" evidence="11">
    <location>
        <begin position="471"/>
        <end position="482"/>
    </location>
</feature>
<dbReference type="Gene3D" id="1.10.510.10">
    <property type="entry name" value="Transferase(Phosphotransferase) domain 1"/>
    <property type="match status" value="1"/>
</dbReference>
<dbReference type="SUPFAM" id="SSF56112">
    <property type="entry name" value="Protein kinase-like (PK-like)"/>
    <property type="match status" value="1"/>
</dbReference>
<evidence type="ECO:0000256" key="7">
    <source>
        <dbReference type="ARBA" id="ARBA00022840"/>
    </source>
</evidence>
<feature type="compositionally biased region" description="Basic and acidic residues" evidence="11">
    <location>
        <begin position="914"/>
        <end position="923"/>
    </location>
</feature>
<dbReference type="InterPro" id="IPR017441">
    <property type="entry name" value="Protein_kinase_ATP_BS"/>
</dbReference>
<dbReference type="InterPro" id="IPR008271">
    <property type="entry name" value="Ser/Thr_kinase_AS"/>
</dbReference>
<dbReference type="GO" id="GO:0030447">
    <property type="term" value="P:filamentous growth"/>
    <property type="evidence" value="ECO:0007669"/>
    <property type="project" value="UniProtKB-ARBA"/>
</dbReference>
<dbReference type="GO" id="GO:0004709">
    <property type="term" value="F:MAP kinase kinase kinase activity"/>
    <property type="evidence" value="ECO:0007669"/>
    <property type="project" value="UniProtKB-EC"/>
</dbReference>
<feature type="compositionally biased region" description="Basic and acidic residues" evidence="11">
    <location>
        <begin position="239"/>
        <end position="249"/>
    </location>
</feature>
<dbReference type="InterPro" id="IPR013761">
    <property type="entry name" value="SAM/pointed_sf"/>
</dbReference>
<accession>A0A1E4SM40</accession>
<feature type="compositionally biased region" description="Basic and acidic residues" evidence="11">
    <location>
        <begin position="107"/>
        <end position="119"/>
    </location>
</feature>
<feature type="region of interest" description="Disordered" evidence="11">
    <location>
        <begin position="904"/>
        <end position="985"/>
    </location>
</feature>
<feature type="region of interest" description="Disordered" evidence="11">
    <location>
        <begin position="61"/>
        <end position="81"/>
    </location>
</feature>
<feature type="compositionally biased region" description="Low complexity" evidence="11">
    <location>
        <begin position="542"/>
        <end position="557"/>
    </location>
</feature>
<evidence type="ECO:0000313" key="13">
    <source>
        <dbReference type="EMBL" id="ODV80596.1"/>
    </source>
</evidence>
<dbReference type="PROSITE" id="PS50011">
    <property type="entry name" value="PROTEIN_KINASE_DOM"/>
    <property type="match status" value="1"/>
</dbReference>
<keyword evidence="14" id="KW-1185">Reference proteome</keyword>
<dbReference type="PROSITE" id="PS00108">
    <property type="entry name" value="PROTEIN_KINASE_ST"/>
    <property type="match status" value="1"/>
</dbReference>
<organism evidence="13 14">
    <name type="scientific">Suhomyces tanzawaensis NRRL Y-17324</name>
    <dbReference type="NCBI Taxonomy" id="984487"/>
    <lineage>
        <taxon>Eukaryota</taxon>
        <taxon>Fungi</taxon>
        <taxon>Dikarya</taxon>
        <taxon>Ascomycota</taxon>
        <taxon>Saccharomycotina</taxon>
        <taxon>Pichiomycetes</taxon>
        <taxon>Debaryomycetaceae</taxon>
        <taxon>Suhomyces</taxon>
    </lineage>
</organism>
<feature type="binding site" evidence="10">
    <location>
        <position position="1278"/>
    </location>
    <ligand>
        <name>ATP</name>
        <dbReference type="ChEBI" id="CHEBI:30616"/>
    </ligand>
</feature>
<feature type="region of interest" description="Disordered" evidence="11">
    <location>
        <begin position="239"/>
        <end position="285"/>
    </location>
</feature>
<feature type="region of interest" description="Disordered" evidence="11">
    <location>
        <begin position="540"/>
        <end position="567"/>
    </location>
</feature>
<feature type="region of interest" description="Disordered" evidence="11">
    <location>
        <begin position="151"/>
        <end position="170"/>
    </location>
</feature>
<keyword evidence="6" id="KW-0418">Kinase</keyword>
<sequence length="1450" mass="163807">MYPNSIPRDNQDKRRSTSYDQQRIKLPFVNNNGSRLSVNNESGYPHRNFSDGIVTARPSYSAERLPTSSHSAQDLYRPNDYHTGSRLSSSFHEIPSPDFFDFSINKEEKNEQSRPKPSESTHTTRHKSMHYDPIPDRELTPKLEEDTTFSFSEQNDSSNQFLTTSDPPYPLFLPPLHQIGPIIESPNRETFKQDSPQNSVSTSLSSNAIGLIIGGYNYSNSSVELAKYNLDNVRSHESSIRRIPSDPRPLEGPPLSNEKIHARNGSETSTISTASSASTITQSSEKENKDKRFVRYAMNTQSPLVNPSNRWQIGNVLRWLEHHNFNSSWQETFRKNEISGNRFLELSNFEKDSIIWKQFTKFLTFDEYSSVERFIELLKLEISHNDLIPSAQQLYSRKSSNELPTPYSANSSNMKTEFRKSTPIFNKFPLSTPSSMDSSSTLNLPLAGAKQRPFSYVDPSNRSKDTLVSPSHHKFFKKHIRTHSNESRDSASSVNESSRPVSGTFLKNQTSAKEIPARRGILSTLRKYGGDKAAEIVKQVLSSSSSNSSSRNTSGSNMKNRSFSNLKDIKRMAPPEFTISDASNPEEIIVNPEQRKSIDSSKSIVSTVDDTTLVLQPIKSTDASSVSLKELPEPLEEKYLPQPLNAWQNEIIVLLTKDHQQYTKVHFVPEDFDSYQALKDKTVRCLDLINIGKFTFHLTEFDSKEGAALPELLLLKLLKEKIATKLFVRQELASPLGTNTFSTTSSDSKSFEMVGENDEKAYPATPQYLLQNVKDSKVDYLNFKDIMDRLPLDISMRRRKSGNETKPKQDTQFFPLKLPFPANKRHSERQISTLLINTTQLEDYPRASPVSARSNNSFRVIRKEGSVIDFDKRRKSPYETNPPKLIPNIYSSSVSDQLKSPISATTVQTLRDNPAPEKPENERSGSIIAKRAAPPPPLNKVQSFKRTESVLRQKMSGRGEEPSGYNGSMKRFSSKASSRSAGSKEIDPFHENEITFDDVSDFLSRKMDNGDDDDEFFVKQVKPSKAQENDDDDDEDFFVKPMSKPKIPDLVAKPDDDDFFMKPMSKKQSKRPNLQVDVKMDVRPPVEEVYDNLEKYFPYTNLDKPIIDDSPDSPVVNIGQTQKIVPLRQPTISRTFSSANISPVKVATDDHGDEVLYSENTAPGLNCRRMKTIRIVANEARRKRMHQLSPRTVNTDKVANFPTSQMGLTRSNTKMWGQKVVEVTSSEIEQGFVSKLRNNKNGQFEEFAWIKGELIGRGSFGAVYLGLNVTTGEMLAVKQVVVNPGRGGSKNSDGIDALHKEVKTMKDLDHVNIVQYLGYEQKNNIYSLFLEYVAGGSIASCMKSFGKFEEQLIRYITKQVLLGLEYLHSNGILHRDLKADNLLLEIDGTCKISDFGISKRSQDIYTNNAEMSMQGTVFWMAPEVIDSIVEDKKQGYSAKVDIWSLGCVVL</sequence>
<evidence type="ECO:0000256" key="2">
    <source>
        <dbReference type="ARBA" id="ARBA00012406"/>
    </source>
</evidence>
<dbReference type="InterPro" id="IPR011009">
    <property type="entry name" value="Kinase-like_dom_sf"/>
</dbReference>
<feature type="non-terminal residue" evidence="13">
    <location>
        <position position="1450"/>
    </location>
</feature>